<dbReference type="Proteomes" id="UP000887579">
    <property type="component" value="Unplaced"/>
</dbReference>
<name>A0AC34FVQ6_9BILA</name>
<evidence type="ECO:0000313" key="1">
    <source>
        <dbReference type="Proteomes" id="UP000887579"/>
    </source>
</evidence>
<dbReference type="WBParaSite" id="ES5_v2.g21190.t1">
    <property type="protein sequence ID" value="ES5_v2.g21190.t1"/>
    <property type="gene ID" value="ES5_v2.g21190"/>
</dbReference>
<sequence length="311" mass="35535">MTKTQSVRQNQKIKFLRYILRRKQCATLALIEVALCVMLSSFCIGAYFGYQIFNDQRIEIDKENAIIDRYADNITFAHCKFIEVTDFNTQFCKNRIGVVAFAYRYHALENDNDKTCLDINEQIYCHESLIENKNLYNPNPLTTSKKYQNSCSGFSNSTLAKNNKNNETEIRMIPRYLYDENIENDVPEFINRSIVHVQELFIKCPKCIPDGAPKENGGKNCFQKIKTIEKGWPWFAENCKEGEITTADCSFSSSSTTTTKTPSDLSDSPGSSHVQLTTSATTTAMAVGRPQNMLNLIQEQQQIMSDMDDEF</sequence>
<evidence type="ECO:0000313" key="2">
    <source>
        <dbReference type="WBParaSite" id="ES5_v2.g21190.t1"/>
    </source>
</evidence>
<reference evidence="2" key="1">
    <citation type="submission" date="2022-11" db="UniProtKB">
        <authorList>
            <consortium name="WormBaseParasite"/>
        </authorList>
    </citation>
    <scope>IDENTIFICATION</scope>
</reference>
<protein>
    <submittedName>
        <fullName evidence="2">Uncharacterized protein</fullName>
    </submittedName>
</protein>
<organism evidence="1 2">
    <name type="scientific">Panagrolaimus sp. ES5</name>
    <dbReference type="NCBI Taxonomy" id="591445"/>
    <lineage>
        <taxon>Eukaryota</taxon>
        <taxon>Metazoa</taxon>
        <taxon>Ecdysozoa</taxon>
        <taxon>Nematoda</taxon>
        <taxon>Chromadorea</taxon>
        <taxon>Rhabditida</taxon>
        <taxon>Tylenchina</taxon>
        <taxon>Panagrolaimomorpha</taxon>
        <taxon>Panagrolaimoidea</taxon>
        <taxon>Panagrolaimidae</taxon>
        <taxon>Panagrolaimus</taxon>
    </lineage>
</organism>
<proteinExistence type="predicted"/>
<accession>A0AC34FVQ6</accession>